<feature type="compositionally biased region" description="Polar residues" evidence="6">
    <location>
        <begin position="162"/>
        <end position="182"/>
    </location>
</feature>
<reference key="1">
    <citation type="journal article" date="2007" name="Nature">
        <title>The medaka draft genome and insights into vertebrate genome evolution.</title>
        <authorList>
            <person name="Kasahara M."/>
            <person name="Naruse K."/>
            <person name="Sasaki S."/>
            <person name="Nakatani Y."/>
            <person name="Qu W."/>
            <person name="Ahsan B."/>
            <person name="Yamada T."/>
            <person name="Nagayasu Y."/>
            <person name="Doi K."/>
            <person name="Kasai Y."/>
            <person name="Jindo T."/>
            <person name="Kobayashi D."/>
            <person name="Shimada A."/>
            <person name="Toyoda A."/>
            <person name="Kuroki Y."/>
            <person name="Fujiyama A."/>
            <person name="Sasaki T."/>
            <person name="Shimizu A."/>
            <person name="Asakawa S."/>
            <person name="Shimizu N."/>
            <person name="Hashimoto S."/>
            <person name="Yang J."/>
            <person name="Lee Y."/>
            <person name="Matsushima K."/>
            <person name="Sugano S."/>
            <person name="Sakaizumi M."/>
            <person name="Narita T."/>
            <person name="Ohishi K."/>
            <person name="Haga S."/>
            <person name="Ohta F."/>
            <person name="Nomoto H."/>
            <person name="Nogata K."/>
            <person name="Morishita T."/>
            <person name="Endo T."/>
            <person name="Shin-I T."/>
            <person name="Takeda H."/>
            <person name="Morishita S."/>
            <person name="Kohara Y."/>
        </authorList>
    </citation>
    <scope>NUCLEOTIDE SEQUENCE [LARGE SCALE GENOMIC DNA]</scope>
    <source>
        <strain>Hd-rR</strain>
    </source>
</reference>
<reference evidence="7" key="4">
    <citation type="submission" date="2025-09" db="UniProtKB">
        <authorList>
            <consortium name="Ensembl"/>
        </authorList>
    </citation>
    <scope>IDENTIFICATION</scope>
    <source>
        <strain evidence="7">HSOK</strain>
    </source>
</reference>
<evidence type="ECO:0000256" key="5">
    <source>
        <dbReference type="SAM" id="Coils"/>
    </source>
</evidence>
<feature type="region of interest" description="Disordered" evidence="6">
    <location>
        <begin position="761"/>
        <end position="825"/>
    </location>
</feature>
<protein>
    <recommendedName>
        <fullName evidence="9">Microtubule associated tumor suppressor 1b</fullName>
    </recommendedName>
</protein>
<feature type="compositionally biased region" description="Low complexity" evidence="6">
    <location>
        <begin position="591"/>
        <end position="609"/>
    </location>
</feature>
<evidence type="ECO:0000313" key="7">
    <source>
        <dbReference type="Ensembl" id="ENSORLP00015012485.1"/>
    </source>
</evidence>
<feature type="compositionally biased region" description="Polar residues" evidence="6">
    <location>
        <begin position="1176"/>
        <end position="1186"/>
    </location>
</feature>
<dbReference type="InterPro" id="IPR051293">
    <property type="entry name" value="MTUS1/CCDC69"/>
</dbReference>
<dbReference type="PANTHER" id="PTHR24200:SF7">
    <property type="entry name" value="MICROTUBULE-ASSOCIATED TUMOR SUPPRESSOR 1"/>
    <property type="match status" value="1"/>
</dbReference>
<evidence type="ECO:0000313" key="8">
    <source>
        <dbReference type="Proteomes" id="UP000265200"/>
    </source>
</evidence>
<evidence type="ECO:0000256" key="2">
    <source>
        <dbReference type="ARBA" id="ARBA00007585"/>
    </source>
</evidence>
<name>A0A3P9HXJ0_ORYLA</name>
<evidence type="ECO:0000256" key="1">
    <source>
        <dbReference type="ARBA" id="ARBA00004123"/>
    </source>
</evidence>
<sequence length="1194" mass="129481">MSKTFSVSADELESTISPHPGGRRCSLSPDAPSGCLSADSKSINPVNEGGASRAPDTTEDCCFSRGSSEVNSQSDACNHLHVASSMNQAFVFTPVNESQVKPSRTLCRGPDEMDNCSLSSGEMVMRSKSFCLQDQSLIVFSSLDGSSLSPAQSGASFPADSPLQSTSRPKVYANSQAGVSEESSGYPCLGVTFIQGDDAVPQTSENFGSSLLTLPSEEAGDLFTTFICETPTDVLRVGNSSCAEAEPLPNVSLGTTPELCKTFVSSAFVSQGRAGIYTSTPNQNIGNKILSHPSLSPCTEKTSSPEVPPVKRPQVSVTPRQRPAAGVTPSLSRVKTMEVKPKALKKQQNIQQKQLPHSFLSEVNGRAAAALNRTKVKNTGRVMSATSKTQNEAPSQVNPGFGHSGAAVRQSCKRKAVDVQNKNRPSGPNPTSSDSASAVQGSDGSTQSASAPGPPVLPGSPTAVASSKKNPSSPHTAARTPPLRDVPNKTPVRSGSTEGRDKAPGKNTWPRSLSGSSPWRPHRNRVATLRDTTTVTLPDSEVSQLLLNDPNSSQHKETEDKSFSREVKRISLVKGQSKSTPAGAPLDPNKASSHSAPSSGRGRGASFSQPTPPSPSQRPNPLSVRLKAVIQGRTEGKASRSSPLIQLKHNSGSQKAQAAEGSLPGMKSKLNGSLTPQTPNSPSVMGPPSIPVYRSTRRTPGSLKGCADRSAQNELGQRARSTPVGRAVSEPSPFKSIVVKDRLPSAHGESSGLILTGVFKSPASTNKTSDSGISPLKRNNVSRFVRPAPSECVDKNKTKVGSRRPQPQPSPPNARTGPQNVPQAGVLQSNQNNESIRPPKQLLTASNQRFQALVVVLQKTLAERDEASRQRRELLQEQLHLRQELVGSVASCDRLEKEKEELRAGLEDALHKLQNQHQKELLELEQKLQAFYQAERDGVHLRHQEEAAKHRTLAQQQIDELRAHHEAVKLELENAHVQQLQAVRQQQEKTLEELRKTHSQELQTLDKSFKDAEVALFKQVQELTEEKALLTKKLEVEQQRRRELAETSQKDSHILYLEQELESLKVVLDMKTEQLHQQEKKLVDFEKLTERNVKLDESLKKAQQENEDLKARMERHAALSRQLSTEQAVLQESLSKESKVNKRLSMENEELLWKLHNGDPSSPRRTSPSSPPGSFCLQSPRNSGLFSSPPLSPR</sequence>
<feature type="coiled-coil region" evidence="5">
    <location>
        <begin position="958"/>
        <end position="1126"/>
    </location>
</feature>
<feature type="region of interest" description="Disordered" evidence="6">
    <location>
        <begin position="296"/>
        <end position="329"/>
    </location>
</feature>
<feature type="region of interest" description="Disordered" evidence="6">
    <location>
        <begin position="371"/>
        <end position="729"/>
    </location>
</feature>
<dbReference type="PANTHER" id="PTHR24200">
    <property type="entry name" value="TOUCAN, ISOFORM A"/>
    <property type="match status" value="1"/>
</dbReference>
<feature type="compositionally biased region" description="Polar residues" evidence="6">
    <location>
        <begin position="762"/>
        <end position="782"/>
    </location>
</feature>
<feature type="compositionally biased region" description="Polar residues" evidence="6">
    <location>
        <begin position="530"/>
        <end position="553"/>
    </location>
</feature>
<proteinExistence type="inferred from homology"/>
<evidence type="ECO:0000256" key="6">
    <source>
        <dbReference type="SAM" id="MobiDB-lite"/>
    </source>
</evidence>
<feature type="compositionally biased region" description="Polar residues" evidence="6">
    <location>
        <begin position="420"/>
        <end position="450"/>
    </location>
</feature>
<feature type="compositionally biased region" description="Polar residues" evidence="6">
    <location>
        <begin position="816"/>
        <end position="825"/>
    </location>
</feature>
<dbReference type="Ensembl" id="ENSORLT00015032658.1">
    <property type="protein sequence ID" value="ENSORLP00015012485.1"/>
    <property type="gene ID" value="ENSORLG00015013349.1"/>
</dbReference>
<feature type="region of interest" description="Disordered" evidence="6">
    <location>
        <begin position="1"/>
        <end position="58"/>
    </location>
</feature>
<feature type="compositionally biased region" description="Polar residues" evidence="6">
    <location>
        <begin position="463"/>
        <end position="475"/>
    </location>
</feature>
<feature type="region of interest" description="Disordered" evidence="6">
    <location>
        <begin position="1152"/>
        <end position="1194"/>
    </location>
</feature>
<dbReference type="GO" id="GO:0005634">
    <property type="term" value="C:nucleus"/>
    <property type="evidence" value="ECO:0007669"/>
    <property type="project" value="UniProtKB-SubCell"/>
</dbReference>
<feature type="region of interest" description="Disordered" evidence="6">
    <location>
        <begin position="151"/>
        <end position="182"/>
    </location>
</feature>
<feature type="compositionally biased region" description="Polar residues" evidence="6">
    <location>
        <begin position="639"/>
        <end position="656"/>
    </location>
</feature>
<keyword evidence="3 5" id="KW-0175">Coiled coil</keyword>
<feature type="compositionally biased region" description="Basic and acidic residues" evidence="6">
    <location>
        <begin position="554"/>
        <end position="569"/>
    </location>
</feature>
<feature type="coiled-coil region" evidence="5">
    <location>
        <begin position="857"/>
        <end position="934"/>
    </location>
</feature>
<comment type="similarity">
    <text evidence="2">Belongs to the MTUS1 family.</text>
</comment>
<comment type="subcellular location">
    <subcellularLocation>
        <location evidence="1">Nucleus</location>
    </subcellularLocation>
</comment>
<keyword evidence="4" id="KW-0539">Nucleus</keyword>
<accession>A0A3P9HXJ0</accession>
<reference evidence="7" key="3">
    <citation type="submission" date="2025-08" db="UniProtKB">
        <authorList>
            <consortium name="Ensembl"/>
        </authorList>
    </citation>
    <scope>IDENTIFICATION</scope>
    <source>
        <strain evidence="7">HSOK</strain>
    </source>
</reference>
<feature type="compositionally biased region" description="Polar residues" evidence="6">
    <location>
        <begin position="296"/>
        <end position="305"/>
    </location>
</feature>
<feature type="compositionally biased region" description="Polar residues" evidence="6">
    <location>
        <begin position="670"/>
        <end position="683"/>
    </location>
</feature>
<feature type="compositionally biased region" description="Polar residues" evidence="6">
    <location>
        <begin position="384"/>
        <end position="398"/>
    </location>
</feature>
<reference evidence="7 8" key="2">
    <citation type="submission" date="2017-04" db="EMBL/GenBank/DDBJ databases">
        <title>CpG methylation of centromeres and impact of large insertions on vertebrate speciation.</title>
        <authorList>
            <person name="Ichikawa K."/>
            <person name="Yoshimura J."/>
            <person name="Morishita S."/>
        </authorList>
    </citation>
    <scope>NUCLEOTIDE SEQUENCE</scope>
    <source>
        <strain evidence="7 8">HSOK</strain>
    </source>
</reference>
<evidence type="ECO:0000256" key="4">
    <source>
        <dbReference type="ARBA" id="ARBA00023242"/>
    </source>
</evidence>
<dbReference type="AlphaFoldDB" id="A0A3P9HXJ0"/>
<evidence type="ECO:0000256" key="3">
    <source>
        <dbReference type="ARBA" id="ARBA00023054"/>
    </source>
</evidence>
<dbReference type="Proteomes" id="UP000265200">
    <property type="component" value="Chromosome 10"/>
</dbReference>
<organism evidence="7 8">
    <name type="scientific">Oryzias latipes</name>
    <name type="common">Japanese rice fish</name>
    <name type="synonym">Japanese killifish</name>
    <dbReference type="NCBI Taxonomy" id="8090"/>
    <lineage>
        <taxon>Eukaryota</taxon>
        <taxon>Metazoa</taxon>
        <taxon>Chordata</taxon>
        <taxon>Craniata</taxon>
        <taxon>Vertebrata</taxon>
        <taxon>Euteleostomi</taxon>
        <taxon>Actinopterygii</taxon>
        <taxon>Neopterygii</taxon>
        <taxon>Teleostei</taxon>
        <taxon>Neoteleostei</taxon>
        <taxon>Acanthomorphata</taxon>
        <taxon>Ovalentaria</taxon>
        <taxon>Atherinomorphae</taxon>
        <taxon>Beloniformes</taxon>
        <taxon>Adrianichthyidae</taxon>
        <taxon>Oryziinae</taxon>
        <taxon>Oryzias</taxon>
    </lineage>
</organism>
<evidence type="ECO:0008006" key="9">
    <source>
        <dbReference type="Google" id="ProtNLM"/>
    </source>
</evidence>